<dbReference type="EMBL" id="FLRJ01000734">
    <property type="protein sequence ID" value="SBT74583.1"/>
    <property type="molecule type" value="Genomic_DNA"/>
</dbReference>
<keyword evidence="1" id="KW-0472">Membrane</keyword>
<protein>
    <submittedName>
        <fullName evidence="2">Uncharacterized protein</fullName>
    </submittedName>
</protein>
<gene>
    <name evidence="2" type="primary">PowCR01_000232100</name>
    <name evidence="2" type="ORF">POWCR01_000232100</name>
</gene>
<keyword evidence="1" id="KW-1133">Transmembrane helix</keyword>
<sequence length="258" mass="30214">MATSKKCTNKVKINNRFLTLINIAICAFFFLTLKCFDNNNTLREPHYKNGNFYQGLEKNKRVNRRCLAQQSNFFGPEIDMLKDTVVSFLIRSIKKKTNDTVELKPEVVEPRYEPSSHVRDNRDHYYSSNTADIRTHDNYDIRDSSNNGRGMPQNYKVSEVMPYYRPSDSREKDRVLQPVYYQSTPLPDNSFNTSLLGYVKHFLLEQQLFASPVLNKMAPLIFLVVVYYVISALISNFRHIIALYFLAKIVKMHYNHNN</sequence>
<organism evidence="2 3">
    <name type="scientific">Plasmodium ovale</name>
    <name type="common">malaria parasite P. ovale</name>
    <dbReference type="NCBI Taxonomy" id="36330"/>
    <lineage>
        <taxon>Eukaryota</taxon>
        <taxon>Sar</taxon>
        <taxon>Alveolata</taxon>
        <taxon>Apicomplexa</taxon>
        <taxon>Aconoidasida</taxon>
        <taxon>Haemosporida</taxon>
        <taxon>Plasmodiidae</taxon>
        <taxon>Plasmodium</taxon>
        <taxon>Plasmodium (Plasmodium)</taxon>
    </lineage>
</organism>
<evidence type="ECO:0000313" key="3">
    <source>
        <dbReference type="Proteomes" id="UP000243200"/>
    </source>
</evidence>
<evidence type="ECO:0000256" key="1">
    <source>
        <dbReference type="SAM" id="Phobius"/>
    </source>
</evidence>
<dbReference type="Proteomes" id="UP000243200">
    <property type="component" value="Unassembled WGS sequence"/>
</dbReference>
<evidence type="ECO:0000313" key="2">
    <source>
        <dbReference type="EMBL" id="SBT74583.1"/>
    </source>
</evidence>
<name>A0A1C3KKS4_PLAOA</name>
<dbReference type="AlphaFoldDB" id="A0A1C3KKS4"/>
<proteinExistence type="predicted"/>
<dbReference type="VEuPathDB" id="PlasmoDB:POWCR01_000232100"/>
<keyword evidence="1" id="KW-0812">Transmembrane</keyword>
<dbReference type="VEuPathDB" id="PlasmoDB:PocGH01_08045800"/>
<accession>A0A1C3KKS4</accession>
<feature type="transmembrane region" description="Helical" evidence="1">
    <location>
        <begin position="220"/>
        <end position="246"/>
    </location>
</feature>
<feature type="transmembrane region" description="Helical" evidence="1">
    <location>
        <begin position="15"/>
        <end position="33"/>
    </location>
</feature>
<dbReference type="OrthoDB" id="380651at2759"/>
<reference evidence="2 3" key="1">
    <citation type="submission" date="2016-06" db="EMBL/GenBank/DDBJ databases">
        <authorList>
            <consortium name="Pathogen Informatics"/>
        </authorList>
    </citation>
    <scope>NUCLEOTIDE SEQUENCE [LARGE SCALE GENOMIC DNA]</scope>
</reference>